<comment type="function">
    <text evidence="7">Forms part of the polypeptide exit tunnel.</text>
</comment>
<dbReference type="Pfam" id="PF00573">
    <property type="entry name" value="Ribosomal_L4"/>
    <property type="match status" value="1"/>
</dbReference>
<dbReference type="AlphaFoldDB" id="A0A0K1RCH7"/>
<dbReference type="PATRIC" id="fig|156976.3.peg.1623"/>
<evidence type="ECO:0000256" key="2">
    <source>
        <dbReference type="ARBA" id="ARBA00022730"/>
    </source>
</evidence>
<proteinExistence type="inferred from homology"/>
<evidence type="ECO:0000256" key="3">
    <source>
        <dbReference type="ARBA" id="ARBA00022884"/>
    </source>
</evidence>
<dbReference type="InterPro" id="IPR013005">
    <property type="entry name" value="Ribosomal_uL4-like"/>
</dbReference>
<keyword evidence="3 7" id="KW-0694">RNA-binding</keyword>
<comment type="subunit">
    <text evidence="7">Part of the 50S ribosomal subunit.</text>
</comment>
<dbReference type="Proteomes" id="UP000060016">
    <property type="component" value="Chromosome"/>
</dbReference>
<evidence type="ECO:0000313" key="8">
    <source>
        <dbReference type="EMBL" id="AKV59130.1"/>
    </source>
</evidence>
<evidence type="ECO:0000256" key="6">
    <source>
        <dbReference type="ARBA" id="ARBA00035244"/>
    </source>
</evidence>
<dbReference type="InterPro" id="IPR023574">
    <property type="entry name" value="Ribosomal_uL4_dom_sf"/>
</dbReference>
<dbReference type="GO" id="GO:0003735">
    <property type="term" value="F:structural constituent of ribosome"/>
    <property type="evidence" value="ECO:0007669"/>
    <property type="project" value="InterPro"/>
</dbReference>
<dbReference type="PANTHER" id="PTHR10746:SF6">
    <property type="entry name" value="LARGE RIBOSOMAL SUBUNIT PROTEIN UL4M"/>
    <property type="match status" value="1"/>
</dbReference>
<dbReference type="RefSeq" id="WP_052205398.1">
    <property type="nucleotide sequence ID" value="NZ_BAAAGW010000015.1"/>
</dbReference>
<sequence>MTNLTLDVHTADGKTNGSVELPAEFFDREASIPLMHQVVIAQLAAARQGTHATKTRGMVSGGGKKPFRQKGTGRARQGSTRAPHFTGGGTVHGPQPRSYAQRTPKKMIKAALAGALTDRARNERIHVVEDLVPGQNPSTKSARAFIERLTDRKSVLLVLGSDDVNSRLSARNLPGVHVIAPSMLNTYDVLNADDVVFSVEALHTFINRGNVVAAPAGAAATAEEEK</sequence>
<accession>A0A0K1RCH7</accession>
<organism evidence="8 9">
    <name type="scientific">Corynebacterium riegelii</name>
    <dbReference type="NCBI Taxonomy" id="156976"/>
    <lineage>
        <taxon>Bacteria</taxon>
        <taxon>Bacillati</taxon>
        <taxon>Actinomycetota</taxon>
        <taxon>Actinomycetes</taxon>
        <taxon>Mycobacteriales</taxon>
        <taxon>Corynebacteriaceae</taxon>
        <taxon>Corynebacterium</taxon>
    </lineage>
</organism>
<evidence type="ECO:0000256" key="7">
    <source>
        <dbReference type="HAMAP-Rule" id="MF_01328"/>
    </source>
</evidence>
<dbReference type="GO" id="GO:0019843">
    <property type="term" value="F:rRNA binding"/>
    <property type="evidence" value="ECO:0007669"/>
    <property type="project" value="UniProtKB-UniRule"/>
</dbReference>
<dbReference type="HAMAP" id="MF_01328_B">
    <property type="entry name" value="Ribosomal_uL4_B"/>
    <property type="match status" value="1"/>
</dbReference>
<dbReference type="Gene3D" id="3.40.1370.10">
    <property type="match status" value="1"/>
</dbReference>
<dbReference type="FunFam" id="3.40.1370.10:FF:000004">
    <property type="entry name" value="50S ribosomal protein L4"/>
    <property type="match status" value="1"/>
</dbReference>
<dbReference type="KEGG" id="crie:AK829_08110"/>
<dbReference type="SUPFAM" id="SSF52166">
    <property type="entry name" value="Ribosomal protein L4"/>
    <property type="match status" value="1"/>
</dbReference>
<dbReference type="GO" id="GO:0005840">
    <property type="term" value="C:ribosome"/>
    <property type="evidence" value="ECO:0007669"/>
    <property type="project" value="UniProtKB-KW"/>
</dbReference>
<comment type="function">
    <text evidence="7">One of the primary rRNA binding proteins, this protein initially binds near the 5'-end of the 23S rRNA. It is important during the early stages of 50S assembly. It makes multiple contacts with different domains of the 23S rRNA in the assembled 50S subunit and ribosome.</text>
</comment>
<keyword evidence="2 7" id="KW-0699">rRNA-binding</keyword>
<dbReference type="PANTHER" id="PTHR10746">
    <property type="entry name" value="50S RIBOSOMAL PROTEIN L4"/>
    <property type="match status" value="1"/>
</dbReference>
<dbReference type="GO" id="GO:1990904">
    <property type="term" value="C:ribonucleoprotein complex"/>
    <property type="evidence" value="ECO:0007669"/>
    <property type="project" value="UniProtKB-KW"/>
</dbReference>
<evidence type="ECO:0000256" key="4">
    <source>
        <dbReference type="ARBA" id="ARBA00022980"/>
    </source>
</evidence>
<dbReference type="InterPro" id="IPR002136">
    <property type="entry name" value="Ribosomal_uL4"/>
</dbReference>
<dbReference type="EMBL" id="CP012342">
    <property type="protein sequence ID" value="AKV59130.1"/>
    <property type="molecule type" value="Genomic_DNA"/>
</dbReference>
<protein>
    <recommendedName>
        <fullName evidence="6 7">Large ribosomal subunit protein uL4</fullName>
    </recommendedName>
</protein>
<dbReference type="STRING" id="156976.AK829_08110"/>
<evidence type="ECO:0000313" key="9">
    <source>
        <dbReference type="Proteomes" id="UP000060016"/>
    </source>
</evidence>
<evidence type="ECO:0000256" key="5">
    <source>
        <dbReference type="ARBA" id="ARBA00023274"/>
    </source>
</evidence>
<keyword evidence="5 7" id="KW-0687">Ribonucleoprotein</keyword>
<keyword evidence="4 7" id="KW-0689">Ribosomal protein</keyword>
<comment type="similarity">
    <text evidence="1 7">Belongs to the universal ribosomal protein uL4 family.</text>
</comment>
<gene>
    <name evidence="7" type="primary">rplD</name>
    <name evidence="8" type="ORF">AK829_08110</name>
</gene>
<evidence type="ECO:0000256" key="1">
    <source>
        <dbReference type="ARBA" id="ARBA00010528"/>
    </source>
</evidence>
<reference evidence="8 9" key="1">
    <citation type="submission" date="2015-08" db="EMBL/GenBank/DDBJ databases">
        <authorList>
            <person name="Babu N.S."/>
            <person name="Beckwith C.J."/>
            <person name="Beseler K.G."/>
            <person name="Brison A."/>
            <person name="Carone J.V."/>
            <person name="Caskin T.P."/>
            <person name="Diamond M."/>
            <person name="Durham M.E."/>
            <person name="Foxe J.M."/>
            <person name="Go M."/>
            <person name="Henderson B.A."/>
            <person name="Jones I.B."/>
            <person name="McGettigan J.A."/>
            <person name="Micheletti S.J."/>
            <person name="Nasrallah M.E."/>
            <person name="Ortiz D."/>
            <person name="Piller C.R."/>
            <person name="Privatt S.R."/>
            <person name="Schneider S.L."/>
            <person name="Sharp S."/>
            <person name="Smith T.C."/>
            <person name="Stanton J.D."/>
            <person name="Ullery H.E."/>
            <person name="Wilson R.J."/>
            <person name="Serrano M.G."/>
            <person name="Buck G."/>
            <person name="Lee V."/>
            <person name="Wang Y."/>
            <person name="Carvalho R."/>
            <person name="Voegtly L."/>
            <person name="Shi R."/>
            <person name="Duckworth R."/>
            <person name="Johnson A."/>
            <person name="Loviza R."/>
            <person name="Walstead R."/>
            <person name="Shah Z."/>
            <person name="Kiflezghi M."/>
            <person name="Wade K."/>
            <person name="Ball S.L."/>
            <person name="Bradley K.W."/>
            <person name="Asai D.J."/>
            <person name="Bowman C.A."/>
            <person name="Russell D.A."/>
            <person name="Pope W.H."/>
            <person name="Jacobs-Sera D."/>
            <person name="Hendrix R.W."/>
            <person name="Hatfull G.F."/>
        </authorList>
    </citation>
    <scope>NUCLEOTIDE SEQUENCE [LARGE SCALE GENOMIC DNA]</scope>
    <source>
        <strain evidence="8 9">PUDD_83A45</strain>
    </source>
</reference>
<dbReference type="GO" id="GO:0006412">
    <property type="term" value="P:translation"/>
    <property type="evidence" value="ECO:0007669"/>
    <property type="project" value="UniProtKB-UniRule"/>
</dbReference>
<dbReference type="NCBIfam" id="TIGR03953">
    <property type="entry name" value="rplD_bact"/>
    <property type="match status" value="1"/>
</dbReference>
<name>A0A0K1RCH7_9CORY</name>
<keyword evidence="9" id="KW-1185">Reference proteome</keyword>